<name>A0A0F9IHN0_9ZZZZ</name>
<sequence>MKKALVYCSKGLGDGLIFLVISNNLSKNGYKVDTFHPFLSELNGWFKYTEIKPYPEIETNFEFLNDYDLLVINSDYNELNKLLVNHAKNNHLEKTYELHPSACKGRNPPKGDLKFNSDLTVKENLAIFCENDLNLLNVFFSNDITIPTHLKYRKFKKRIVLHPTSNNVERNWPKEKFLKLARKLKKDGYEPSFILAPHEKKYFGNSVDIDIPNFNNLEEMASFIHESAFFIGNDSGVAHLASALKIPTLTVFSTKRKQKFWRPSFHIDETIVSWPLINIKGLRLREKYWKKTISVKRVLKGFDKLIKKFENYESSDL</sequence>
<dbReference type="GO" id="GO:0009244">
    <property type="term" value="P:lipopolysaccharide core region biosynthetic process"/>
    <property type="evidence" value="ECO:0007669"/>
    <property type="project" value="TreeGrafter"/>
</dbReference>
<dbReference type="CDD" id="cd03789">
    <property type="entry name" value="GT9_LPS_heptosyltransferase"/>
    <property type="match status" value="1"/>
</dbReference>
<dbReference type="InterPro" id="IPR051199">
    <property type="entry name" value="LPS_LOS_Heptosyltrfase"/>
</dbReference>
<dbReference type="GO" id="GO:0005829">
    <property type="term" value="C:cytosol"/>
    <property type="evidence" value="ECO:0007669"/>
    <property type="project" value="TreeGrafter"/>
</dbReference>
<dbReference type="Gene3D" id="3.40.50.2000">
    <property type="entry name" value="Glycogen Phosphorylase B"/>
    <property type="match status" value="1"/>
</dbReference>
<keyword evidence="2" id="KW-0808">Transferase</keyword>
<dbReference type="Pfam" id="PF01075">
    <property type="entry name" value="Glyco_transf_9"/>
    <property type="match status" value="1"/>
</dbReference>
<proteinExistence type="predicted"/>
<dbReference type="PANTHER" id="PTHR30160">
    <property type="entry name" value="TETRAACYLDISACCHARIDE 4'-KINASE-RELATED"/>
    <property type="match status" value="1"/>
</dbReference>
<keyword evidence="1" id="KW-0328">Glycosyltransferase</keyword>
<dbReference type="SUPFAM" id="SSF53756">
    <property type="entry name" value="UDP-Glycosyltransferase/glycogen phosphorylase"/>
    <property type="match status" value="1"/>
</dbReference>
<dbReference type="GO" id="GO:0008713">
    <property type="term" value="F:ADP-heptose-lipopolysaccharide heptosyltransferase activity"/>
    <property type="evidence" value="ECO:0007669"/>
    <property type="project" value="TreeGrafter"/>
</dbReference>
<dbReference type="AlphaFoldDB" id="A0A0F9IHN0"/>
<dbReference type="InterPro" id="IPR002201">
    <property type="entry name" value="Glyco_trans_9"/>
</dbReference>
<protein>
    <submittedName>
        <fullName evidence="3">Uncharacterized protein</fullName>
    </submittedName>
</protein>
<evidence type="ECO:0000256" key="1">
    <source>
        <dbReference type="ARBA" id="ARBA00022676"/>
    </source>
</evidence>
<gene>
    <name evidence="3" type="ORF">LCGC14_1876170</name>
</gene>
<comment type="caution">
    <text evidence="3">The sequence shown here is derived from an EMBL/GenBank/DDBJ whole genome shotgun (WGS) entry which is preliminary data.</text>
</comment>
<reference evidence="3" key="1">
    <citation type="journal article" date="2015" name="Nature">
        <title>Complex archaea that bridge the gap between prokaryotes and eukaryotes.</title>
        <authorList>
            <person name="Spang A."/>
            <person name="Saw J.H."/>
            <person name="Jorgensen S.L."/>
            <person name="Zaremba-Niedzwiedzka K."/>
            <person name="Martijn J."/>
            <person name="Lind A.E."/>
            <person name="van Eijk R."/>
            <person name="Schleper C."/>
            <person name="Guy L."/>
            <person name="Ettema T.J."/>
        </authorList>
    </citation>
    <scope>NUCLEOTIDE SEQUENCE</scope>
</reference>
<accession>A0A0F9IHN0</accession>
<evidence type="ECO:0000313" key="3">
    <source>
        <dbReference type="EMBL" id="KKL93290.1"/>
    </source>
</evidence>
<organism evidence="3">
    <name type="scientific">marine sediment metagenome</name>
    <dbReference type="NCBI Taxonomy" id="412755"/>
    <lineage>
        <taxon>unclassified sequences</taxon>
        <taxon>metagenomes</taxon>
        <taxon>ecological metagenomes</taxon>
    </lineage>
</organism>
<dbReference type="PANTHER" id="PTHR30160:SF23">
    <property type="match status" value="1"/>
</dbReference>
<evidence type="ECO:0000256" key="2">
    <source>
        <dbReference type="ARBA" id="ARBA00022679"/>
    </source>
</evidence>
<dbReference type="EMBL" id="LAZR01019228">
    <property type="protein sequence ID" value="KKL93290.1"/>
    <property type="molecule type" value="Genomic_DNA"/>
</dbReference>